<evidence type="ECO:0000313" key="2">
    <source>
        <dbReference type="EMBL" id="KAB2335090.1"/>
    </source>
</evidence>
<reference evidence="2 3" key="1">
    <citation type="journal article" date="2014" name="Arch. Microbiol.">
        <title>Bacillus mesophilum sp. nov., strain IITR-54T, a novel 4-chlorobiphenyl dechlorinating bacterium.</title>
        <authorList>
            <person name="Manickam N."/>
            <person name="Singh N.K."/>
            <person name="Bajaj A."/>
            <person name="Kumar R.M."/>
            <person name="Kaur G."/>
            <person name="Kaur N."/>
            <person name="Bala M."/>
            <person name="Kumar A."/>
            <person name="Mayilraj S."/>
        </authorList>
    </citation>
    <scope>NUCLEOTIDE SEQUENCE [LARGE SCALE GENOMIC DNA]</scope>
    <source>
        <strain evidence="2 3">IITR-54</strain>
    </source>
</reference>
<dbReference type="InterPro" id="IPR010572">
    <property type="entry name" value="Tail_dom"/>
</dbReference>
<feature type="domain" description="Tail spike" evidence="1">
    <location>
        <begin position="96"/>
        <end position="344"/>
    </location>
</feature>
<comment type="caution">
    <text evidence="2">The sequence shown here is derived from an EMBL/GenBank/DDBJ whole genome shotgun (WGS) entry which is preliminary data.</text>
</comment>
<organism evidence="2 3">
    <name type="scientific">Bacillus mesophilum</name>
    <dbReference type="NCBI Taxonomy" id="1071718"/>
    <lineage>
        <taxon>Bacteria</taxon>
        <taxon>Bacillati</taxon>
        <taxon>Bacillota</taxon>
        <taxon>Bacilli</taxon>
        <taxon>Bacillales</taxon>
        <taxon>Bacillaceae</taxon>
        <taxon>Bacillus</taxon>
    </lineage>
</organism>
<sequence length="640" mass="71760">MIYVLNSVSSIANTLEMNKEKAYWDDQHIQDLKEGIETFEFTTDVEIPINSTIVLRTPSKELVPFIVQRANKVANYSRTIRYECDAEFLELRYTKVLEPQILEGQTPETALSFGLQGTRWQVGEVGNLKVKSIPIDEYMNVLKYLRLIANEFELELRFRVEFLNSRVSRRYVDFVEKSGLDAGKEILFGKDLQNIERLEDSSGIVTALYGIGPADDNGNYMTVAAANGGKPYIENRAALERWGKDGEHRYDIFMPSVDRENITPQELFALTQAELFRRINSVVQYKVDGVDFYDVFGMEHEAVNLGDTVRIKDQGFTPALYLEARVIRIDRSYTDPSRNQYTLGDYVEVDIKTYKYIRDLQKLINKNKESWNNAEKNAVQRAQLIIEQTEESWNAQVISIQETAEEQATLINQINLDIDGIELSASNMDSRIGSVESLVSIQAGQISSKVSYEDYNGNTINSLINQTATAIEIEAEKIALRGKVTSEDIKIGRWLALDVAEGGMYEGGIMFGEYASGYGYSEIKHVGGQAGNLYMGGALVNLQFQGDSFQFQSGQVDFSRASGITWGTHGPTNAAYATNAGNAQTLNGYTASDFSRSGHSHYGTYVQDRFSQNVGLYRDNSTGRMVITINGSPIGALAWN</sequence>
<dbReference type="Pfam" id="PF06605">
    <property type="entry name" value="Prophage_tail"/>
    <property type="match status" value="1"/>
</dbReference>
<protein>
    <recommendedName>
        <fullName evidence="1">Tail spike domain-containing protein</fullName>
    </recommendedName>
</protein>
<dbReference type="EMBL" id="WBOT01000001">
    <property type="protein sequence ID" value="KAB2335090.1"/>
    <property type="molecule type" value="Genomic_DNA"/>
</dbReference>
<evidence type="ECO:0000259" key="1">
    <source>
        <dbReference type="Pfam" id="PF06605"/>
    </source>
</evidence>
<accession>A0A7V7RPA7</accession>
<dbReference type="OrthoDB" id="2240714at2"/>
<dbReference type="NCBIfam" id="TIGR01665">
    <property type="entry name" value="put_anti_recept"/>
    <property type="match status" value="1"/>
</dbReference>
<gene>
    <name evidence="2" type="ORF">F7732_00510</name>
</gene>
<dbReference type="InterPro" id="IPR007119">
    <property type="entry name" value="Phage_tail_spike_N"/>
</dbReference>
<dbReference type="Proteomes" id="UP000441354">
    <property type="component" value="Unassembled WGS sequence"/>
</dbReference>
<keyword evidence="3" id="KW-1185">Reference proteome</keyword>
<dbReference type="AlphaFoldDB" id="A0A7V7RPA7"/>
<proteinExistence type="predicted"/>
<evidence type="ECO:0000313" key="3">
    <source>
        <dbReference type="Proteomes" id="UP000441354"/>
    </source>
</evidence>
<name>A0A7V7RPA7_9BACI</name>